<proteinExistence type="predicted"/>
<dbReference type="Pfam" id="PF00172">
    <property type="entry name" value="Zn_clus"/>
    <property type="match status" value="1"/>
</dbReference>
<dbReference type="GO" id="GO:0000981">
    <property type="term" value="F:DNA-binding transcription factor activity, RNA polymerase II-specific"/>
    <property type="evidence" value="ECO:0007669"/>
    <property type="project" value="InterPro"/>
</dbReference>
<evidence type="ECO:0000256" key="5">
    <source>
        <dbReference type="ARBA" id="ARBA00023125"/>
    </source>
</evidence>
<keyword evidence="6" id="KW-0804">Transcription</keyword>
<dbReference type="CDD" id="cd00067">
    <property type="entry name" value="GAL4"/>
    <property type="match status" value="1"/>
</dbReference>
<keyword evidence="7" id="KW-0539">Nucleus</keyword>
<gene>
    <name evidence="11" type="ORF">K432DRAFT_379027</name>
</gene>
<dbReference type="PANTHER" id="PTHR31845:SF21">
    <property type="entry name" value="REGULATORY PROTEIN LEU3"/>
    <property type="match status" value="1"/>
</dbReference>
<dbReference type="Pfam" id="PF04082">
    <property type="entry name" value="Fungal_trans"/>
    <property type="match status" value="1"/>
</dbReference>
<feature type="compositionally biased region" description="Polar residues" evidence="9">
    <location>
        <begin position="1"/>
        <end position="10"/>
    </location>
</feature>
<dbReference type="SMART" id="SM00066">
    <property type="entry name" value="GAL4"/>
    <property type="match status" value="1"/>
</dbReference>
<keyword evidence="4" id="KW-0805">Transcription regulation</keyword>
<keyword evidence="2" id="KW-0479">Metal-binding</keyword>
<evidence type="ECO:0000256" key="7">
    <source>
        <dbReference type="ARBA" id="ARBA00023242"/>
    </source>
</evidence>
<feature type="region of interest" description="Disordered" evidence="9">
    <location>
        <begin position="1"/>
        <end position="53"/>
    </location>
</feature>
<feature type="domain" description="Zn(2)-C6 fungal-type" evidence="10">
    <location>
        <begin position="62"/>
        <end position="95"/>
    </location>
</feature>
<dbReference type="Gene3D" id="4.10.240.10">
    <property type="entry name" value="Zn(2)-C6 fungal-type DNA-binding domain"/>
    <property type="match status" value="1"/>
</dbReference>
<evidence type="ECO:0000313" key="12">
    <source>
        <dbReference type="Proteomes" id="UP000250266"/>
    </source>
</evidence>
<dbReference type="InterPro" id="IPR051089">
    <property type="entry name" value="prtT"/>
</dbReference>
<evidence type="ECO:0000256" key="8">
    <source>
        <dbReference type="SAM" id="Coils"/>
    </source>
</evidence>
<dbReference type="PROSITE" id="PS50048">
    <property type="entry name" value="ZN2_CY6_FUNGAL_2"/>
    <property type="match status" value="1"/>
</dbReference>
<feature type="compositionally biased region" description="Low complexity" evidence="9">
    <location>
        <begin position="650"/>
        <end position="664"/>
    </location>
</feature>
<dbReference type="GO" id="GO:0006351">
    <property type="term" value="P:DNA-templated transcription"/>
    <property type="evidence" value="ECO:0007669"/>
    <property type="project" value="InterPro"/>
</dbReference>
<dbReference type="PROSITE" id="PS00463">
    <property type="entry name" value="ZN2_CY6_FUNGAL_1"/>
    <property type="match status" value="1"/>
</dbReference>
<protein>
    <recommendedName>
        <fullName evidence="10">Zn(2)-C6 fungal-type domain-containing protein</fullName>
    </recommendedName>
</protein>
<feature type="region of interest" description="Disordered" evidence="9">
    <location>
        <begin position="640"/>
        <end position="668"/>
    </location>
</feature>
<dbReference type="SUPFAM" id="SSF57701">
    <property type="entry name" value="Zn2/Cys6 DNA-binding domain"/>
    <property type="match status" value="1"/>
</dbReference>
<keyword evidence="5" id="KW-0238">DNA-binding</keyword>
<name>A0A8E2EH80_9PEZI</name>
<dbReference type="GO" id="GO:0001216">
    <property type="term" value="F:DNA-binding transcription activator activity"/>
    <property type="evidence" value="ECO:0007669"/>
    <property type="project" value="UniProtKB-ARBA"/>
</dbReference>
<dbReference type="InterPro" id="IPR036864">
    <property type="entry name" value="Zn2-C6_fun-type_DNA-bd_sf"/>
</dbReference>
<dbReference type="EMBL" id="KV744848">
    <property type="protein sequence ID" value="OCK83962.1"/>
    <property type="molecule type" value="Genomic_DNA"/>
</dbReference>
<evidence type="ECO:0000256" key="9">
    <source>
        <dbReference type="SAM" id="MobiDB-lite"/>
    </source>
</evidence>
<dbReference type="GO" id="GO:0008270">
    <property type="term" value="F:zinc ion binding"/>
    <property type="evidence" value="ECO:0007669"/>
    <property type="project" value="InterPro"/>
</dbReference>
<dbReference type="Proteomes" id="UP000250266">
    <property type="component" value="Unassembled WGS sequence"/>
</dbReference>
<dbReference type="InterPro" id="IPR007219">
    <property type="entry name" value="XnlR_reg_dom"/>
</dbReference>
<dbReference type="PANTHER" id="PTHR31845">
    <property type="entry name" value="FINGER DOMAIN PROTEIN, PUTATIVE-RELATED"/>
    <property type="match status" value="1"/>
</dbReference>
<feature type="compositionally biased region" description="Polar residues" evidence="9">
    <location>
        <begin position="18"/>
        <end position="29"/>
    </location>
</feature>
<evidence type="ECO:0000256" key="2">
    <source>
        <dbReference type="ARBA" id="ARBA00022723"/>
    </source>
</evidence>
<feature type="coiled-coil region" evidence="8">
    <location>
        <begin position="101"/>
        <end position="128"/>
    </location>
</feature>
<dbReference type="InterPro" id="IPR001138">
    <property type="entry name" value="Zn2Cys6_DnaBD"/>
</dbReference>
<sequence length="734" mass="81725">MLSLSPTTPGTAGHQGLSYGNSPSSTRSQAFKRPNDSDDEHENDGHDGRTAKAARQAAVKRACNECRQQKLRCNVQQDPFQACTRCSKHKLTCVIEPNFKRVGKRSRNAEMEKEMAELRARLAIYERQLGTSAPPIISTPIATSETGIYSGGFNEEEEYLGSHHQAIASLLGLRSGSPNTMKFQQLEKIVLAPDRIEELFNEFFQHYHPFLPFLDPTESPDDYIKESRLLFWTIISVASRHFRPDPTLLDKLKEPLTRLIWQTVAKIPQSHYVVKALCLLCTWPLPTSRTSTDPTFMLCGLMMQIAMQIGLHQPTHPQDFSRTKLRLRREDINDRLRTWAVCNIVAQTVSTGYGQPAVTLYGSTLDFKIDDEQHMKVVPPELFARLRQEMAASRITKLLYTPSGNHERGKPPNNSSAGIFYANLEGDRLREEQGQFEGGGTVTEMEALNYHAVLLHLRLYAFFDNISPSNGRTDLLDLYFAATGFLDHAFALEKAERLIYAPYYIMQMILAAGFTLLKLLNSDFAPKLPVDDGRKYFTHTISTVRSTSVSPNDLPVRLAEVLAQLWKASGGGMVKFQRTSQSPGLGASTLPNTFSVSQPPLRDSPGVLDDPLRLMVRSRMSMSVVFDSVWRWRETQVNGGGEHLDSTVVNNPTNPESSSSSTPPHGAVMEGVAAGLTNALYQNLGALSVPLPMANGLASANSYEFFDPVSWMLDVQPDWNQYPNFGSLGADFGA</sequence>
<keyword evidence="8" id="KW-0175">Coiled coil</keyword>
<keyword evidence="3" id="KW-0862">Zinc</keyword>
<dbReference type="FunFam" id="4.10.240.10:FF:000003">
    <property type="entry name" value="C6 transcription factor (Leu3)"/>
    <property type="match status" value="1"/>
</dbReference>
<dbReference type="AlphaFoldDB" id="A0A8E2EH80"/>
<evidence type="ECO:0000256" key="1">
    <source>
        <dbReference type="ARBA" id="ARBA00004123"/>
    </source>
</evidence>
<dbReference type="GO" id="GO:0000976">
    <property type="term" value="F:transcription cis-regulatory region binding"/>
    <property type="evidence" value="ECO:0007669"/>
    <property type="project" value="TreeGrafter"/>
</dbReference>
<accession>A0A8E2EH80</accession>
<comment type="subcellular location">
    <subcellularLocation>
        <location evidence="1">Nucleus</location>
    </subcellularLocation>
</comment>
<dbReference type="GO" id="GO:0005634">
    <property type="term" value="C:nucleus"/>
    <property type="evidence" value="ECO:0007669"/>
    <property type="project" value="UniProtKB-SubCell"/>
</dbReference>
<keyword evidence="12" id="KW-1185">Reference proteome</keyword>
<dbReference type="CDD" id="cd12148">
    <property type="entry name" value="fungal_TF_MHR"/>
    <property type="match status" value="1"/>
</dbReference>
<evidence type="ECO:0000256" key="4">
    <source>
        <dbReference type="ARBA" id="ARBA00023015"/>
    </source>
</evidence>
<organism evidence="11 12">
    <name type="scientific">Lepidopterella palustris CBS 459.81</name>
    <dbReference type="NCBI Taxonomy" id="1314670"/>
    <lineage>
        <taxon>Eukaryota</taxon>
        <taxon>Fungi</taxon>
        <taxon>Dikarya</taxon>
        <taxon>Ascomycota</taxon>
        <taxon>Pezizomycotina</taxon>
        <taxon>Dothideomycetes</taxon>
        <taxon>Pleosporomycetidae</taxon>
        <taxon>Mytilinidiales</taxon>
        <taxon>Argynnaceae</taxon>
        <taxon>Lepidopterella</taxon>
    </lineage>
</organism>
<evidence type="ECO:0000256" key="3">
    <source>
        <dbReference type="ARBA" id="ARBA00022833"/>
    </source>
</evidence>
<evidence type="ECO:0000259" key="10">
    <source>
        <dbReference type="PROSITE" id="PS50048"/>
    </source>
</evidence>
<evidence type="ECO:0000313" key="11">
    <source>
        <dbReference type="EMBL" id="OCK83962.1"/>
    </source>
</evidence>
<dbReference type="OrthoDB" id="2341546at2759"/>
<evidence type="ECO:0000256" key="6">
    <source>
        <dbReference type="ARBA" id="ARBA00023163"/>
    </source>
</evidence>
<reference evidence="11 12" key="1">
    <citation type="journal article" date="2016" name="Nat. Commun.">
        <title>Ectomycorrhizal ecology is imprinted in the genome of the dominant symbiotic fungus Cenococcum geophilum.</title>
        <authorList>
            <consortium name="DOE Joint Genome Institute"/>
            <person name="Peter M."/>
            <person name="Kohler A."/>
            <person name="Ohm R.A."/>
            <person name="Kuo A."/>
            <person name="Krutzmann J."/>
            <person name="Morin E."/>
            <person name="Arend M."/>
            <person name="Barry K.W."/>
            <person name="Binder M."/>
            <person name="Choi C."/>
            <person name="Clum A."/>
            <person name="Copeland A."/>
            <person name="Grisel N."/>
            <person name="Haridas S."/>
            <person name="Kipfer T."/>
            <person name="LaButti K."/>
            <person name="Lindquist E."/>
            <person name="Lipzen A."/>
            <person name="Maire R."/>
            <person name="Meier B."/>
            <person name="Mihaltcheva S."/>
            <person name="Molinier V."/>
            <person name="Murat C."/>
            <person name="Poggeler S."/>
            <person name="Quandt C.A."/>
            <person name="Sperisen C."/>
            <person name="Tritt A."/>
            <person name="Tisserant E."/>
            <person name="Crous P.W."/>
            <person name="Henrissat B."/>
            <person name="Nehls U."/>
            <person name="Egli S."/>
            <person name="Spatafora J.W."/>
            <person name="Grigoriev I.V."/>
            <person name="Martin F.M."/>
        </authorList>
    </citation>
    <scope>NUCLEOTIDE SEQUENCE [LARGE SCALE GENOMIC DNA]</scope>
    <source>
        <strain evidence="11 12">CBS 459.81</strain>
    </source>
</reference>